<protein>
    <recommendedName>
        <fullName evidence="3">Transposase</fullName>
    </recommendedName>
</protein>
<dbReference type="Proteomes" id="UP000680714">
    <property type="component" value="Unassembled WGS sequence"/>
</dbReference>
<organism evidence="1 2">
    <name type="scientific">Magnetospirillum sulfuroxidans</name>
    <dbReference type="NCBI Taxonomy" id="611300"/>
    <lineage>
        <taxon>Bacteria</taxon>
        <taxon>Pseudomonadati</taxon>
        <taxon>Pseudomonadota</taxon>
        <taxon>Alphaproteobacteria</taxon>
        <taxon>Rhodospirillales</taxon>
        <taxon>Rhodospirillaceae</taxon>
        <taxon>Magnetospirillum</taxon>
    </lineage>
</organism>
<evidence type="ECO:0000313" key="1">
    <source>
        <dbReference type="EMBL" id="MBR9970833.1"/>
    </source>
</evidence>
<sequence length="72" mass="7895">MAQQTPQGSYHTGLMVGFERGHMDYISGQRQETSKLWVPEGVSAEYCRGLTTGYLKGVTGETLADEQLGRGQ</sequence>
<accession>A0ABS5IAU0</accession>
<gene>
    <name evidence="1" type="ORF">KEC16_03790</name>
</gene>
<comment type="caution">
    <text evidence="1">The sequence shown here is derived from an EMBL/GenBank/DDBJ whole genome shotgun (WGS) entry which is preliminary data.</text>
</comment>
<evidence type="ECO:0000313" key="2">
    <source>
        <dbReference type="Proteomes" id="UP000680714"/>
    </source>
</evidence>
<evidence type="ECO:0008006" key="3">
    <source>
        <dbReference type="Google" id="ProtNLM"/>
    </source>
</evidence>
<dbReference type="EMBL" id="JAGTUF010000001">
    <property type="protein sequence ID" value="MBR9970833.1"/>
    <property type="molecule type" value="Genomic_DNA"/>
</dbReference>
<proteinExistence type="predicted"/>
<name>A0ABS5IAU0_9PROT</name>
<keyword evidence="2" id="KW-1185">Reference proteome</keyword>
<reference evidence="1 2" key="1">
    <citation type="submission" date="2021-04" db="EMBL/GenBank/DDBJ databases">
        <title>Magnetospirillum sulfuroxidans sp. nov., a facultative chemolithoautotrophic sulfur-oxidizing alphaproteobacterium isolated from freshwater sediment and proposals for Paramagetospirillum gen. nov., and Magnetospirillaceae fam. nov.</title>
        <authorList>
            <person name="Koziaeva V."/>
            <person name="Geelhoed J.S."/>
            <person name="Sorokin D.Y."/>
            <person name="Grouzdev D.S."/>
        </authorList>
    </citation>
    <scope>NUCLEOTIDE SEQUENCE [LARGE SCALE GENOMIC DNA]</scope>
    <source>
        <strain evidence="1 2">J10</strain>
    </source>
</reference>
<dbReference type="RefSeq" id="WP_211546289.1">
    <property type="nucleotide sequence ID" value="NZ_JAGTUF010000001.1"/>
</dbReference>